<feature type="chain" id="PRO_5003686764" evidence="2">
    <location>
        <begin position="23"/>
        <end position="108"/>
    </location>
</feature>
<evidence type="ECO:0000256" key="1">
    <source>
        <dbReference type="SAM" id="MobiDB-lite"/>
    </source>
</evidence>
<feature type="signal peptide" evidence="2">
    <location>
        <begin position="1"/>
        <end position="22"/>
    </location>
</feature>
<evidence type="ECO:0000313" key="4">
    <source>
        <dbReference type="Proteomes" id="UP000006048"/>
    </source>
</evidence>
<sequence length="108" mass="11744">MKLLIQLLAVAAFALPLNMAFADHHDGHGKKGQHAGHDRGDCCDQKDCCTDCDHKDGKHSCCDGKDKAKADECCKKCEDEKCKKACKSGKCKKGHCDTKKPADKKPDA</sequence>
<reference evidence="3 4" key="1">
    <citation type="submission" date="2012-06" db="EMBL/GenBank/DDBJ databases">
        <title>The complete chromosome of genome of Turneriella parva DSM 21527.</title>
        <authorList>
            <consortium name="US DOE Joint Genome Institute (JGI-PGF)"/>
            <person name="Lucas S."/>
            <person name="Han J."/>
            <person name="Lapidus A."/>
            <person name="Bruce D."/>
            <person name="Goodwin L."/>
            <person name="Pitluck S."/>
            <person name="Peters L."/>
            <person name="Kyrpides N."/>
            <person name="Mavromatis K."/>
            <person name="Ivanova N."/>
            <person name="Mikhailova N."/>
            <person name="Chertkov O."/>
            <person name="Detter J.C."/>
            <person name="Tapia R."/>
            <person name="Han C."/>
            <person name="Land M."/>
            <person name="Hauser L."/>
            <person name="Markowitz V."/>
            <person name="Cheng J.-F."/>
            <person name="Hugenholtz P."/>
            <person name="Woyke T."/>
            <person name="Wu D."/>
            <person name="Gronow S."/>
            <person name="Wellnitz S."/>
            <person name="Brambilla E."/>
            <person name="Klenk H.-P."/>
            <person name="Eisen J.A."/>
        </authorList>
    </citation>
    <scope>NUCLEOTIDE SEQUENCE [LARGE SCALE GENOMIC DNA]</scope>
    <source>
        <strain evidence="4">ATCC BAA-1111 / DSM 21527 / NCTC 11395 / H</strain>
    </source>
</reference>
<proteinExistence type="predicted"/>
<dbReference type="EMBL" id="CP002959">
    <property type="protein sequence ID" value="AFM12773.1"/>
    <property type="molecule type" value="Genomic_DNA"/>
</dbReference>
<name>I4B666_TURPD</name>
<feature type="compositionally biased region" description="Basic and acidic residues" evidence="1">
    <location>
        <begin position="94"/>
        <end position="108"/>
    </location>
</feature>
<evidence type="ECO:0000313" key="3">
    <source>
        <dbReference type="EMBL" id="AFM12773.1"/>
    </source>
</evidence>
<organism evidence="3 4">
    <name type="scientific">Turneriella parva (strain ATCC BAA-1111 / DSM 21527 / NCTC 11395 / H)</name>
    <name type="common">Leptospira parva</name>
    <dbReference type="NCBI Taxonomy" id="869212"/>
    <lineage>
        <taxon>Bacteria</taxon>
        <taxon>Pseudomonadati</taxon>
        <taxon>Spirochaetota</taxon>
        <taxon>Spirochaetia</taxon>
        <taxon>Leptospirales</taxon>
        <taxon>Leptospiraceae</taxon>
        <taxon>Turneriella</taxon>
    </lineage>
</organism>
<dbReference type="HOGENOM" id="CLU_2195791_0_0_12"/>
<keyword evidence="2" id="KW-0732">Signal</keyword>
<dbReference type="Proteomes" id="UP000006048">
    <property type="component" value="Chromosome"/>
</dbReference>
<keyword evidence="4" id="KW-1185">Reference proteome</keyword>
<dbReference type="AlphaFoldDB" id="I4B666"/>
<feature type="region of interest" description="Disordered" evidence="1">
    <location>
        <begin position="88"/>
        <end position="108"/>
    </location>
</feature>
<evidence type="ECO:0000256" key="2">
    <source>
        <dbReference type="SAM" id="SignalP"/>
    </source>
</evidence>
<gene>
    <name evidence="3" type="ordered locus">Turpa_2127</name>
</gene>
<protein>
    <submittedName>
        <fullName evidence="3">Uncharacterized protein</fullName>
    </submittedName>
</protein>
<dbReference type="KEGG" id="tpx:Turpa_2127"/>
<accession>I4B666</accession>